<dbReference type="Gene3D" id="1.20.910.10">
    <property type="entry name" value="Heme oxygenase-like"/>
    <property type="match status" value="1"/>
</dbReference>
<dbReference type="InterPro" id="IPR029056">
    <property type="entry name" value="Ribokinase-like"/>
</dbReference>
<dbReference type="GO" id="GO:0050334">
    <property type="term" value="F:thiaminase activity"/>
    <property type="evidence" value="ECO:0007669"/>
    <property type="project" value="InterPro"/>
</dbReference>
<dbReference type="Proteomes" id="UP000799753">
    <property type="component" value="Unassembled WGS sequence"/>
</dbReference>
<dbReference type="FunFam" id="1.20.910.10:FF:000003">
    <property type="entry name" value="Hydroxymethylpyrimidine/phosphomethylpyrimidine kinase THI20"/>
    <property type="match status" value="1"/>
</dbReference>
<sequence length="511" mass="56151">MSVKRILVIAGSDSSGGAGLEADQKVIAAHGCYAMTATTALTAQNTLGVSDIHHTPPPFLQKQIDACIEDIGVDVVKTGMLASADAVSVVADAFRRHSIRTSVVDPVMVSTSGSQLLPGEAVDTLIKQLLPLTTVLTPNLPEAELLLKTAGISFMDPENVDDISIIAKQLQQLGPKYVLLKGGHLPLTKGRLVSKGEADQDVVLNVLYGEGETTLMETPYQKSRNTHGTGCSLASAIACNIASGMSIVNAVKKANLYIEAGIKTSKGLGKGNGPINHFHSTYTLPFAPGGFIEYLLDREDVQDPWRQYTHHEFVSRMADGTLPVENFKHYLIQDYLFLIHFARANALASYKSKSMADIGRSAQQVLHLQEEIKLHIEFCKDYGLSPEDIERREEDQACTAYTRYVLDIGQSEDWLALQIALLPCLIGYGIIAHRLFNDPQTLRENSKYWKWIETYVADDYCDAMRIGRDLIETHAAKQSTTRIDELAKIFIHATNMERGFWDMGLRAGSQG</sequence>
<dbReference type="EMBL" id="MU006778">
    <property type="protein sequence ID" value="KAF2644846.1"/>
    <property type="molecule type" value="Genomic_DNA"/>
</dbReference>
<dbReference type="InterPro" id="IPR016084">
    <property type="entry name" value="Haem_Oase-like_multi-hlx"/>
</dbReference>
<dbReference type="GO" id="GO:0005829">
    <property type="term" value="C:cytosol"/>
    <property type="evidence" value="ECO:0007669"/>
    <property type="project" value="TreeGrafter"/>
</dbReference>
<keyword evidence="4" id="KW-1185">Reference proteome</keyword>
<dbReference type="SUPFAM" id="SSF53613">
    <property type="entry name" value="Ribokinase-like"/>
    <property type="match status" value="1"/>
</dbReference>
<dbReference type="InterPro" id="IPR013749">
    <property type="entry name" value="PM/HMP-P_kinase-1"/>
</dbReference>
<gene>
    <name evidence="3" type="ORF">P280DRAFT_466110</name>
</gene>
<name>A0A6A6SAG4_9PLEO</name>
<evidence type="ECO:0000259" key="2">
    <source>
        <dbReference type="Pfam" id="PF08543"/>
    </source>
</evidence>
<protein>
    <recommendedName>
        <fullName evidence="5">Thiamine biosynthesis protein-like protein (Thi-4)</fullName>
    </recommendedName>
</protein>
<proteinExistence type="predicted"/>
<dbReference type="NCBIfam" id="TIGR04306">
    <property type="entry name" value="salvage_TenA"/>
    <property type="match status" value="1"/>
</dbReference>
<dbReference type="Pfam" id="PF08543">
    <property type="entry name" value="Phos_pyr_kin"/>
    <property type="match status" value="1"/>
</dbReference>
<organism evidence="3 4">
    <name type="scientific">Massarina eburnea CBS 473.64</name>
    <dbReference type="NCBI Taxonomy" id="1395130"/>
    <lineage>
        <taxon>Eukaryota</taxon>
        <taxon>Fungi</taxon>
        <taxon>Dikarya</taxon>
        <taxon>Ascomycota</taxon>
        <taxon>Pezizomycotina</taxon>
        <taxon>Dothideomycetes</taxon>
        <taxon>Pleosporomycetidae</taxon>
        <taxon>Pleosporales</taxon>
        <taxon>Massarineae</taxon>
        <taxon>Massarinaceae</taxon>
        <taxon>Massarina</taxon>
    </lineage>
</organism>
<accession>A0A6A6SAG4</accession>
<evidence type="ECO:0000313" key="4">
    <source>
        <dbReference type="Proteomes" id="UP000799753"/>
    </source>
</evidence>
<feature type="domain" description="Thiaminase-2/PQQC" evidence="1">
    <location>
        <begin position="300"/>
        <end position="506"/>
    </location>
</feature>
<dbReference type="OrthoDB" id="10028886at2759"/>
<evidence type="ECO:0000313" key="3">
    <source>
        <dbReference type="EMBL" id="KAF2644846.1"/>
    </source>
</evidence>
<dbReference type="Pfam" id="PF03070">
    <property type="entry name" value="TENA_THI-4"/>
    <property type="match status" value="1"/>
</dbReference>
<dbReference type="GO" id="GO:0008902">
    <property type="term" value="F:hydroxymethylpyrimidine kinase activity"/>
    <property type="evidence" value="ECO:0007669"/>
    <property type="project" value="TreeGrafter"/>
</dbReference>
<dbReference type="PANTHER" id="PTHR20858">
    <property type="entry name" value="PHOSPHOMETHYLPYRIMIDINE KINASE"/>
    <property type="match status" value="1"/>
</dbReference>
<dbReference type="CDD" id="cd01169">
    <property type="entry name" value="HMPP_kinase"/>
    <property type="match status" value="1"/>
</dbReference>
<dbReference type="PANTHER" id="PTHR20858:SF17">
    <property type="entry name" value="HYDROXYMETHYLPYRIMIDINE_PHOSPHOMETHYLPYRIMIDINE KINASE THI20-RELATED"/>
    <property type="match status" value="1"/>
</dbReference>
<dbReference type="SUPFAM" id="SSF48613">
    <property type="entry name" value="Heme oxygenase-like"/>
    <property type="match status" value="1"/>
</dbReference>
<dbReference type="InterPro" id="IPR004399">
    <property type="entry name" value="HMP/HMP-P_kinase_dom"/>
</dbReference>
<reference evidence="3" key="1">
    <citation type="journal article" date="2020" name="Stud. Mycol.">
        <title>101 Dothideomycetes genomes: a test case for predicting lifestyles and emergence of pathogens.</title>
        <authorList>
            <person name="Haridas S."/>
            <person name="Albert R."/>
            <person name="Binder M."/>
            <person name="Bloem J."/>
            <person name="Labutti K."/>
            <person name="Salamov A."/>
            <person name="Andreopoulos B."/>
            <person name="Baker S."/>
            <person name="Barry K."/>
            <person name="Bills G."/>
            <person name="Bluhm B."/>
            <person name="Cannon C."/>
            <person name="Castanera R."/>
            <person name="Culley D."/>
            <person name="Daum C."/>
            <person name="Ezra D."/>
            <person name="Gonzalez J."/>
            <person name="Henrissat B."/>
            <person name="Kuo A."/>
            <person name="Liang C."/>
            <person name="Lipzen A."/>
            <person name="Lutzoni F."/>
            <person name="Magnuson J."/>
            <person name="Mondo S."/>
            <person name="Nolan M."/>
            <person name="Ohm R."/>
            <person name="Pangilinan J."/>
            <person name="Park H.-J."/>
            <person name="Ramirez L."/>
            <person name="Alfaro M."/>
            <person name="Sun H."/>
            <person name="Tritt A."/>
            <person name="Yoshinaga Y."/>
            <person name="Zwiers L.-H."/>
            <person name="Turgeon B."/>
            <person name="Goodwin S."/>
            <person name="Spatafora J."/>
            <person name="Crous P."/>
            <person name="Grigoriev I."/>
        </authorList>
    </citation>
    <scope>NUCLEOTIDE SEQUENCE</scope>
    <source>
        <strain evidence="3">CBS 473.64</strain>
    </source>
</reference>
<dbReference type="CDD" id="cd19367">
    <property type="entry name" value="TenA_C_ScTHI20-like"/>
    <property type="match status" value="1"/>
</dbReference>
<dbReference type="Gene3D" id="3.40.1190.20">
    <property type="match status" value="1"/>
</dbReference>
<evidence type="ECO:0000259" key="1">
    <source>
        <dbReference type="Pfam" id="PF03070"/>
    </source>
</evidence>
<dbReference type="InterPro" id="IPR027574">
    <property type="entry name" value="Thiaminase_II"/>
</dbReference>
<dbReference type="FunFam" id="3.40.1190.20:FF:000034">
    <property type="entry name" value="Putative hydroxymethylpyrimidine/ phosphomethylpyrimidine kinase 2"/>
    <property type="match status" value="1"/>
</dbReference>
<dbReference type="AlphaFoldDB" id="A0A6A6SAG4"/>
<dbReference type="InterPro" id="IPR004305">
    <property type="entry name" value="Thiaminase-2/PQQC"/>
</dbReference>
<evidence type="ECO:0008006" key="5">
    <source>
        <dbReference type="Google" id="ProtNLM"/>
    </source>
</evidence>
<feature type="domain" description="Pyridoxamine kinase/Phosphomethylpyrimidine kinase" evidence="2">
    <location>
        <begin position="13"/>
        <end position="276"/>
    </location>
</feature>
<dbReference type="NCBIfam" id="TIGR00097">
    <property type="entry name" value="HMP-P_kinase"/>
    <property type="match status" value="1"/>
</dbReference>
<dbReference type="GO" id="GO:0009228">
    <property type="term" value="P:thiamine biosynthetic process"/>
    <property type="evidence" value="ECO:0007669"/>
    <property type="project" value="InterPro"/>
</dbReference>
<dbReference type="GO" id="GO:0008972">
    <property type="term" value="F:phosphomethylpyrimidine kinase activity"/>
    <property type="evidence" value="ECO:0007669"/>
    <property type="project" value="InterPro"/>
</dbReference>